<dbReference type="PANTHER" id="PTHR42737">
    <property type="entry name" value="GLUTATHIONE REDUCTASE"/>
    <property type="match status" value="1"/>
</dbReference>
<dbReference type="GO" id="GO:0005829">
    <property type="term" value="C:cytosol"/>
    <property type="evidence" value="ECO:0007669"/>
    <property type="project" value="TreeGrafter"/>
</dbReference>
<comment type="cofactor">
    <cofactor evidence="1">
        <name>FAD</name>
        <dbReference type="ChEBI" id="CHEBI:57692"/>
    </cofactor>
</comment>
<protein>
    <recommendedName>
        <fullName evidence="4">glutathione-disulfide reductase</fullName>
        <ecNumber evidence="4">1.8.1.7</ecNumber>
    </recommendedName>
</protein>
<dbReference type="GO" id="GO:0005739">
    <property type="term" value="C:mitochondrion"/>
    <property type="evidence" value="ECO:0007669"/>
    <property type="project" value="TreeGrafter"/>
</dbReference>
<dbReference type="PANTHER" id="PTHR42737:SF2">
    <property type="entry name" value="GLUTATHIONE REDUCTASE"/>
    <property type="match status" value="1"/>
</dbReference>
<dbReference type="GO" id="GO:0050660">
    <property type="term" value="F:flavin adenine dinucleotide binding"/>
    <property type="evidence" value="ECO:0007669"/>
    <property type="project" value="InterPro"/>
</dbReference>
<dbReference type="Pfam" id="PF07992">
    <property type="entry name" value="Pyr_redox_2"/>
    <property type="match status" value="1"/>
</dbReference>
<feature type="domain" description="FAD/NAD(P)-binding" evidence="11">
    <location>
        <begin position="4"/>
        <end position="157"/>
    </location>
</feature>
<dbReference type="InterPro" id="IPR036188">
    <property type="entry name" value="FAD/NAD-bd_sf"/>
</dbReference>
<keyword evidence="9" id="KW-0676">Redox-active center</keyword>
<evidence type="ECO:0000256" key="9">
    <source>
        <dbReference type="ARBA" id="ARBA00023284"/>
    </source>
</evidence>
<keyword evidence="8" id="KW-1015">Disulfide bond</keyword>
<evidence type="ECO:0000256" key="8">
    <source>
        <dbReference type="ARBA" id="ARBA00023157"/>
    </source>
</evidence>
<dbReference type="GO" id="GO:0006749">
    <property type="term" value="P:glutathione metabolic process"/>
    <property type="evidence" value="ECO:0007669"/>
    <property type="project" value="TreeGrafter"/>
</dbReference>
<dbReference type="SUPFAM" id="SSF55424">
    <property type="entry name" value="FAD/NAD-linked reductases, dimerisation (C-terminal) domain"/>
    <property type="match status" value="1"/>
</dbReference>
<keyword evidence="6" id="KW-0274">FAD</keyword>
<evidence type="ECO:0000256" key="5">
    <source>
        <dbReference type="ARBA" id="ARBA00022630"/>
    </source>
</evidence>
<dbReference type="Proteomes" id="UP000678499">
    <property type="component" value="Unassembled WGS sequence"/>
</dbReference>
<comment type="similarity">
    <text evidence="2">Belongs to the class-I pyridine nucleotide-disulfide oxidoreductase family.</text>
</comment>
<dbReference type="PRINTS" id="PR00368">
    <property type="entry name" value="FADPNR"/>
</dbReference>
<evidence type="ECO:0000313" key="13">
    <source>
        <dbReference type="Proteomes" id="UP000678499"/>
    </source>
</evidence>
<dbReference type="EMBL" id="CAJPEX010007774">
    <property type="protein sequence ID" value="CAG0924477.1"/>
    <property type="molecule type" value="Genomic_DNA"/>
</dbReference>
<dbReference type="PRINTS" id="PR00411">
    <property type="entry name" value="PNDRDTASEI"/>
</dbReference>
<dbReference type="OrthoDB" id="5956163at2759"/>
<evidence type="ECO:0000256" key="6">
    <source>
        <dbReference type="ARBA" id="ARBA00022827"/>
    </source>
</evidence>
<comment type="subunit">
    <text evidence="3">Homodimer.</text>
</comment>
<dbReference type="InterPro" id="IPR016156">
    <property type="entry name" value="FAD/NAD-linked_Rdtase_dimer_sf"/>
</dbReference>
<dbReference type="Pfam" id="PF02852">
    <property type="entry name" value="Pyr_redox_dim"/>
    <property type="match status" value="1"/>
</dbReference>
<dbReference type="EC" id="1.8.1.7" evidence="4"/>
<accession>A0A7R9GK82</accession>
<keyword evidence="5" id="KW-0285">Flavoprotein</keyword>
<sequence>MSRRHAVVVGAGYIAVEMAGILKSLGAEVSLVIRYDKILRSFDQMLSEKATESVEELGINLIRHDTVENVECDGAEKVLTITTKNGKVLEGVDCLLWAIGRGPGTEKLGLEHVPGIKLGPKGHIIVNDYQETGEPGVCALGDVCGRWELTPVAIAAGRQLAHRLFDNKAQAKIDYCDIPSVVFSHPPLGSVGLTEEEAVRKYGAEKVRIYSASFTSMYYAVLDHKPKNHFKMIVLGPEEKVIGLHLFGINSDEILQGFAVAVRAGLTKAEFDRTVAIHPTTSEELVLMRNPTPPTVKVD</sequence>
<evidence type="ECO:0000259" key="11">
    <source>
        <dbReference type="Pfam" id="PF07992"/>
    </source>
</evidence>
<dbReference type="FunFam" id="3.50.50.60:FF:000235">
    <property type="entry name" value="Glutathione reductase"/>
    <property type="match status" value="1"/>
</dbReference>
<dbReference type="InterPro" id="IPR023753">
    <property type="entry name" value="FAD/NAD-binding_dom"/>
</dbReference>
<name>A0A7R9GK82_9CRUS</name>
<proteinExistence type="inferred from homology"/>
<dbReference type="EMBL" id="OA889811">
    <property type="protein sequence ID" value="CAD7284325.1"/>
    <property type="molecule type" value="Genomic_DNA"/>
</dbReference>
<evidence type="ECO:0000256" key="4">
    <source>
        <dbReference type="ARBA" id="ARBA00012607"/>
    </source>
</evidence>
<evidence type="ECO:0000256" key="7">
    <source>
        <dbReference type="ARBA" id="ARBA00023002"/>
    </source>
</evidence>
<evidence type="ECO:0000259" key="10">
    <source>
        <dbReference type="Pfam" id="PF02852"/>
    </source>
</evidence>
<dbReference type="InterPro" id="IPR004099">
    <property type="entry name" value="Pyr_nucl-diS_OxRdtase_dimer"/>
</dbReference>
<dbReference type="AlphaFoldDB" id="A0A7R9GK82"/>
<dbReference type="GO" id="GO:0045454">
    <property type="term" value="P:cell redox homeostasis"/>
    <property type="evidence" value="ECO:0007669"/>
    <property type="project" value="InterPro"/>
</dbReference>
<evidence type="ECO:0000313" key="12">
    <source>
        <dbReference type="EMBL" id="CAD7284325.1"/>
    </source>
</evidence>
<dbReference type="GO" id="GO:0004362">
    <property type="term" value="F:glutathione-disulfide reductase (NADPH) activity"/>
    <property type="evidence" value="ECO:0007669"/>
    <property type="project" value="UniProtKB-EC"/>
</dbReference>
<evidence type="ECO:0000256" key="3">
    <source>
        <dbReference type="ARBA" id="ARBA00011738"/>
    </source>
</evidence>
<dbReference type="InterPro" id="IPR046952">
    <property type="entry name" value="GSHR/TRXR-like"/>
</dbReference>
<evidence type="ECO:0000256" key="1">
    <source>
        <dbReference type="ARBA" id="ARBA00001974"/>
    </source>
</evidence>
<gene>
    <name evidence="12" type="ORF">NMOB1V02_LOCUS11932</name>
</gene>
<dbReference type="FunFam" id="3.30.390.30:FF:000003">
    <property type="entry name" value="Glutathione reductase"/>
    <property type="match status" value="1"/>
</dbReference>
<dbReference type="GO" id="GO:0034599">
    <property type="term" value="P:cellular response to oxidative stress"/>
    <property type="evidence" value="ECO:0007669"/>
    <property type="project" value="TreeGrafter"/>
</dbReference>
<organism evidence="12">
    <name type="scientific">Notodromas monacha</name>
    <dbReference type="NCBI Taxonomy" id="399045"/>
    <lineage>
        <taxon>Eukaryota</taxon>
        <taxon>Metazoa</taxon>
        <taxon>Ecdysozoa</taxon>
        <taxon>Arthropoda</taxon>
        <taxon>Crustacea</taxon>
        <taxon>Oligostraca</taxon>
        <taxon>Ostracoda</taxon>
        <taxon>Podocopa</taxon>
        <taxon>Podocopida</taxon>
        <taxon>Cypridocopina</taxon>
        <taxon>Cypridoidea</taxon>
        <taxon>Cyprididae</taxon>
        <taxon>Notodromas</taxon>
    </lineage>
</organism>
<feature type="domain" description="Pyridine nucleotide-disulphide oxidoreductase dimerisation" evidence="10">
    <location>
        <begin position="178"/>
        <end position="288"/>
    </location>
</feature>
<dbReference type="SUPFAM" id="SSF51905">
    <property type="entry name" value="FAD/NAD(P)-binding domain"/>
    <property type="match status" value="1"/>
</dbReference>
<keyword evidence="7" id="KW-0560">Oxidoreductase</keyword>
<evidence type="ECO:0000256" key="2">
    <source>
        <dbReference type="ARBA" id="ARBA00007532"/>
    </source>
</evidence>
<keyword evidence="13" id="KW-1185">Reference proteome</keyword>
<reference evidence="12" key="1">
    <citation type="submission" date="2020-11" db="EMBL/GenBank/DDBJ databases">
        <authorList>
            <person name="Tran Van P."/>
        </authorList>
    </citation>
    <scope>NUCLEOTIDE SEQUENCE</scope>
</reference>
<dbReference type="Gene3D" id="3.30.390.30">
    <property type="match status" value="1"/>
</dbReference>
<dbReference type="Gene3D" id="3.50.50.60">
    <property type="entry name" value="FAD/NAD(P)-binding domain"/>
    <property type="match status" value="2"/>
</dbReference>